<dbReference type="SUPFAM" id="SSF52540">
    <property type="entry name" value="P-loop containing nucleoside triphosphate hydrolases"/>
    <property type="match status" value="1"/>
</dbReference>
<gene>
    <name evidence="1" type="ORF">acsn021_06550</name>
</gene>
<keyword evidence="2" id="KW-1185">Reference proteome</keyword>
<reference evidence="1 2" key="1">
    <citation type="journal article" date="2016" name="Int. J. Syst. Evol. Microbiol.">
        <title>Descriptions of Anaerotaenia torta gen. nov., sp. nov. and Anaerocolumna cellulosilytica gen. nov., sp. nov. isolated from a methanogenic reactor of cattle waste.</title>
        <authorList>
            <person name="Uek A."/>
            <person name="Ohtaki Y."/>
            <person name="Kaku N."/>
            <person name="Ueki K."/>
        </authorList>
    </citation>
    <scope>NUCLEOTIDE SEQUENCE [LARGE SCALE GENOMIC DNA]</scope>
    <source>
        <strain evidence="1 2">SN021</strain>
    </source>
</reference>
<proteinExistence type="predicted"/>
<dbReference type="KEGG" id="acel:acsn021_06550"/>
<dbReference type="RefSeq" id="WP_184095239.1">
    <property type="nucleotide sequence ID" value="NZ_AP023367.1"/>
</dbReference>
<name>A0A6S6QTT3_9FIRM</name>
<dbReference type="Gene3D" id="3.40.50.300">
    <property type="entry name" value="P-loop containing nucleotide triphosphate hydrolases"/>
    <property type="match status" value="1"/>
</dbReference>
<dbReference type="InterPro" id="IPR027417">
    <property type="entry name" value="P-loop_NTPase"/>
</dbReference>
<dbReference type="EMBL" id="AP023367">
    <property type="protein sequence ID" value="BCJ93086.1"/>
    <property type="molecule type" value="Genomic_DNA"/>
</dbReference>
<evidence type="ECO:0000313" key="2">
    <source>
        <dbReference type="Proteomes" id="UP000515561"/>
    </source>
</evidence>
<organism evidence="1 2">
    <name type="scientific">Anaerocolumna cellulosilytica</name>
    <dbReference type="NCBI Taxonomy" id="433286"/>
    <lineage>
        <taxon>Bacteria</taxon>
        <taxon>Bacillati</taxon>
        <taxon>Bacillota</taxon>
        <taxon>Clostridia</taxon>
        <taxon>Lachnospirales</taxon>
        <taxon>Lachnospiraceae</taxon>
        <taxon>Anaerocolumna</taxon>
    </lineage>
</organism>
<evidence type="ECO:0000313" key="1">
    <source>
        <dbReference type="EMBL" id="BCJ93086.1"/>
    </source>
</evidence>
<sequence length="273" mass="31521">MNIAIISPHTCQNGNTTIASLVAYSLAYKNNKVCISHSETYSDAFMKYFGVEVMIEEKSKSLQFMNLIQSGGLCKEDISDYCYSLSDKLELFTLNIKDLKRDEFFDFNKYISTISFISTNFPHDYVIFDVDDNCLESPVNREILSHADLVIYVLTQSSTELHKFSDEKKTYFKAVGSIPCLVIVNKFCNMIGDIDDTAKELGIRKPKKWYKVRYNPWIMYAHNNGVLPMLMKRMNERDYRVLDIDSDIQQVVSGILSVKRAKTQIQIDKRKAR</sequence>
<accession>A0A6S6QTT3</accession>
<dbReference type="Proteomes" id="UP000515561">
    <property type="component" value="Chromosome"/>
</dbReference>
<protein>
    <submittedName>
        <fullName evidence="1">Uncharacterized protein</fullName>
    </submittedName>
</protein>
<dbReference type="AlphaFoldDB" id="A0A6S6QTT3"/>